<feature type="transmembrane region" description="Helical" evidence="10">
    <location>
        <begin position="301"/>
        <end position="325"/>
    </location>
</feature>
<dbReference type="PROSITE" id="PS00217">
    <property type="entry name" value="SUGAR_TRANSPORT_2"/>
    <property type="match status" value="1"/>
</dbReference>
<organism evidence="12 13">
    <name type="scientific">Halalkalibacter wakoensis JCM 9140</name>
    <dbReference type="NCBI Taxonomy" id="1236970"/>
    <lineage>
        <taxon>Bacteria</taxon>
        <taxon>Bacillati</taxon>
        <taxon>Bacillota</taxon>
        <taxon>Bacilli</taxon>
        <taxon>Bacillales</taxon>
        <taxon>Bacillaceae</taxon>
        <taxon>Halalkalibacter</taxon>
    </lineage>
</organism>
<dbReference type="InterPro" id="IPR005828">
    <property type="entry name" value="MFS_sugar_transport-like"/>
</dbReference>
<evidence type="ECO:0000313" key="13">
    <source>
        <dbReference type="Proteomes" id="UP000018890"/>
    </source>
</evidence>
<keyword evidence="13" id="KW-1185">Reference proteome</keyword>
<evidence type="ECO:0000256" key="5">
    <source>
        <dbReference type="ARBA" id="ARBA00022597"/>
    </source>
</evidence>
<dbReference type="PANTHER" id="PTHR48020">
    <property type="entry name" value="PROTON MYO-INOSITOL COTRANSPORTER"/>
    <property type="match status" value="1"/>
</dbReference>
<evidence type="ECO:0000256" key="8">
    <source>
        <dbReference type="ARBA" id="ARBA00023136"/>
    </source>
</evidence>
<evidence type="ECO:0000313" key="12">
    <source>
        <dbReference type="EMBL" id="GAE25333.1"/>
    </source>
</evidence>
<feature type="transmembrane region" description="Helical" evidence="10">
    <location>
        <begin position="189"/>
        <end position="210"/>
    </location>
</feature>
<comment type="subcellular location">
    <subcellularLocation>
        <location evidence="1">Cell membrane</location>
        <topology evidence="1">Multi-pass membrane protein</topology>
    </subcellularLocation>
</comment>
<dbReference type="GO" id="GO:0005886">
    <property type="term" value="C:plasma membrane"/>
    <property type="evidence" value="ECO:0007669"/>
    <property type="project" value="UniProtKB-SubCell"/>
</dbReference>
<feature type="transmembrane region" description="Helical" evidence="10">
    <location>
        <begin position="368"/>
        <end position="392"/>
    </location>
</feature>
<dbReference type="InterPro" id="IPR050814">
    <property type="entry name" value="Myo-inositol_Transporter"/>
</dbReference>
<dbReference type="GO" id="GO:0022857">
    <property type="term" value="F:transmembrane transporter activity"/>
    <property type="evidence" value="ECO:0007669"/>
    <property type="project" value="InterPro"/>
</dbReference>
<dbReference type="SUPFAM" id="SSF103473">
    <property type="entry name" value="MFS general substrate transporter"/>
    <property type="match status" value="1"/>
</dbReference>
<comment type="caution">
    <text evidence="12">The sequence shown here is derived from an EMBL/GenBank/DDBJ whole genome shotgun (WGS) entry which is preliminary data.</text>
</comment>
<proteinExistence type="inferred from homology"/>
<dbReference type="CDD" id="cd17359">
    <property type="entry name" value="MFS_XylE_like"/>
    <property type="match status" value="1"/>
</dbReference>
<dbReference type="Gene3D" id="1.20.1250.20">
    <property type="entry name" value="MFS general substrate transporter like domains"/>
    <property type="match status" value="2"/>
</dbReference>
<feature type="transmembrane region" description="Helical" evidence="10">
    <location>
        <begin position="398"/>
        <end position="420"/>
    </location>
</feature>
<dbReference type="AlphaFoldDB" id="W4Q0T1"/>
<dbReference type="InterPro" id="IPR047984">
    <property type="entry name" value="XylE-like"/>
</dbReference>
<evidence type="ECO:0000256" key="9">
    <source>
        <dbReference type="RuleBase" id="RU003346"/>
    </source>
</evidence>
<feature type="transmembrane region" description="Helical" evidence="10">
    <location>
        <begin position="340"/>
        <end position="361"/>
    </location>
</feature>
<protein>
    <submittedName>
        <fullName evidence="12">D-xylose proton-symporter XylE</fullName>
    </submittedName>
</protein>
<evidence type="ECO:0000256" key="3">
    <source>
        <dbReference type="ARBA" id="ARBA00022448"/>
    </source>
</evidence>
<sequence length="515" mass="56830">MVYMKIFTNRETIECEKESAYYFENKREGEGNSFNFMINNKRYYILFVAAVASLGGLLFGYDTAVIAGAEQSIQLYLVDNLGLSSFVHGLTVSSALVGCIIGAIVSGILSNKIGRRNTLVIAAALFFLSALGSAYPELLFFTVGEPSLALLVTFNIYRIIGGIGVGLASAIAPIYISEMSPQNIRGKMVVLYSMSVVFGQTIVYVVNWQIALGRTTEWINDIGWRLMFASELIPAALFFFLLLFIPETPRYMALKKEYDKAFNLLEKLNGSKQVATETLQQIKHSLNTKTEKVNLFYYGKLVLIVGMTLAVLQQFIGINVILYYAPRIFENLGADQSTSMFQTIFVGAIGVVVAFLSYRLIDKKGRKFLLLFGSAGCAICLTAVAALFFAGIEGIATLLFILGFVAVFQMTWGPVTWVILSELFPNKIRGQAVAIAVTLVWGANLAASSTFPPLNEALGTGVFLIYGLISTFAFFFVLKFVPETKNKSLEEIEETWLANKKSEVNVDTDLQKKIN</sequence>
<keyword evidence="5" id="KW-0762">Sugar transport</keyword>
<reference evidence="12" key="1">
    <citation type="journal article" date="2014" name="Genome Announc.">
        <title>Draft Genome Sequences of Three Alkaliphilic Bacillus Strains, Bacillus wakoensis JCM 9140T, Bacillus akibai JCM 9157T, and Bacillus hemicellulosilyticus JCM 9152T.</title>
        <authorList>
            <person name="Yuki M."/>
            <person name="Oshima K."/>
            <person name="Suda W."/>
            <person name="Oshida Y."/>
            <person name="Kitamura K."/>
            <person name="Iida T."/>
            <person name="Hattori M."/>
            <person name="Ohkuma M."/>
        </authorList>
    </citation>
    <scope>NUCLEOTIDE SEQUENCE [LARGE SCALE GENOMIC DNA]</scope>
    <source>
        <strain evidence="12">JCM 9140</strain>
    </source>
</reference>
<accession>W4Q0T1</accession>
<feature type="transmembrane region" description="Helical" evidence="10">
    <location>
        <begin position="117"/>
        <end position="136"/>
    </location>
</feature>
<evidence type="ECO:0000256" key="1">
    <source>
        <dbReference type="ARBA" id="ARBA00004651"/>
    </source>
</evidence>
<dbReference type="PANTHER" id="PTHR48020:SF12">
    <property type="entry name" value="PROTON MYO-INOSITOL COTRANSPORTER"/>
    <property type="match status" value="1"/>
</dbReference>
<feature type="transmembrane region" description="Helical" evidence="10">
    <location>
        <begin position="457"/>
        <end position="478"/>
    </location>
</feature>
<evidence type="ECO:0000256" key="2">
    <source>
        <dbReference type="ARBA" id="ARBA00010992"/>
    </source>
</evidence>
<dbReference type="NCBIfam" id="TIGR00879">
    <property type="entry name" value="SP"/>
    <property type="match status" value="1"/>
</dbReference>
<dbReference type="EMBL" id="BAUT01000009">
    <property type="protein sequence ID" value="GAE25333.1"/>
    <property type="molecule type" value="Genomic_DNA"/>
</dbReference>
<feature type="transmembrane region" description="Helical" evidence="10">
    <location>
        <begin position="81"/>
        <end position="105"/>
    </location>
</feature>
<feature type="domain" description="Major facilitator superfamily (MFS) profile" evidence="11">
    <location>
        <begin position="48"/>
        <end position="485"/>
    </location>
</feature>
<keyword evidence="3 9" id="KW-0813">Transport</keyword>
<evidence type="ECO:0000256" key="7">
    <source>
        <dbReference type="ARBA" id="ARBA00022989"/>
    </source>
</evidence>
<evidence type="ECO:0000256" key="6">
    <source>
        <dbReference type="ARBA" id="ARBA00022692"/>
    </source>
</evidence>
<keyword evidence="8 10" id="KW-0472">Membrane</keyword>
<keyword evidence="7 10" id="KW-1133">Transmembrane helix</keyword>
<dbReference type="InterPro" id="IPR036259">
    <property type="entry name" value="MFS_trans_sf"/>
</dbReference>
<feature type="transmembrane region" description="Helical" evidence="10">
    <location>
        <begin position="156"/>
        <end position="177"/>
    </location>
</feature>
<evidence type="ECO:0000256" key="10">
    <source>
        <dbReference type="SAM" id="Phobius"/>
    </source>
</evidence>
<dbReference type="Proteomes" id="UP000018890">
    <property type="component" value="Unassembled WGS sequence"/>
</dbReference>
<dbReference type="PRINTS" id="PR00171">
    <property type="entry name" value="SUGRTRNSPORT"/>
</dbReference>
<dbReference type="InterPro" id="IPR005829">
    <property type="entry name" value="Sugar_transporter_CS"/>
</dbReference>
<dbReference type="Pfam" id="PF00083">
    <property type="entry name" value="Sugar_tr"/>
    <property type="match status" value="1"/>
</dbReference>
<feature type="transmembrane region" description="Helical" evidence="10">
    <location>
        <begin position="43"/>
        <end position="61"/>
    </location>
</feature>
<dbReference type="InterPro" id="IPR020846">
    <property type="entry name" value="MFS_dom"/>
</dbReference>
<evidence type="ECO:0000259" key="11">
    <source>
        <dbReference type="PROSITE" id="PS50850"/>
    </source>
</evidence>
<evidence type="ECO:0000256" key="4">
    <source>
        <dbReference type="ARBA" id="ARBA00022475"/>
    </source>
</evidence>
<comment type="similarity">
    <text evidence="2 9">Belongs to the major facilitator superfamily. Sugar transporter (TC 2.A.1.1) family.</text>
</comment>
<feature type="transmembrane region" description="Helical" evidence="10">
    <location>
        <begin position="222"/>
        <end position="245"/>
    </location>
</feature>
<dbReference type="STRING" id="1236970.JCM9140_1323"/>
<dbReference type="PROSITE" id="PS50850">
    <property type="entry name" value="MFS"/>
    <property type="match status" value="1"/>
</dbReference>
<feature type="transmembrane region" description="Helical" evidence="10">
    <location>
        <begin position="432"/>
        <end position="451"/>
    </location>
</feature>
<gene>
    <name evidence="12" type="ORF">JCM9140_1323</name>
</gene>
<dbReference type="FunFam" id="1.20.1250.20:FF:000122">
    <property type="entry name" value="D-xylose transporter XylE"/>
    <property type="match status" value="1"/>
</dbReference>
<keyword evidence="4" id="KW-1003">Cell membrane</keyword>
<name>W4Q0T1_9BACI</name>
<keyword evidence="6 10" id="KW-0812">Transmembrane</keyword>
<dbReference type="InterPro" id="IPR003663">
    <property type="entry name" value="Sugar/inositol_transpt"/>
</dbReference>